<name>A0A4Y8RQD3_9HYPH</name>
<evidence type="ECO:0000313" key="6">
    <source>
        <dbReference type="EMBL" id="TFF24887.1"/>
    </source>
</evidence>
<evidence type="ECO:0000256" key="4">
    <source>
        <dbReference type="ARBA" id="ARBA00022764"/>
    </source>
</evidence>
<dbReference type="PANTHER" id="PTHR30222">
    <property type="entry name" value="SPERMIDINE/PUTRESCINE-BINDING PERIPLASMIC PROTEIN"/>
    <property type="match status" value="1"/>
</dbReference>
<evidence type="ECO:0000313" key="7">
    <source>
        <dbReference type="Proteomes" id="UP000298179"/>
    </source>
</evidence>
<comment type="subcellular location">
    <subcellularLocation>
        <location evidence="1">Periplasm</location>
    </subcellularLocation>
</comment>
<accession>A0A4Y8RQD3</accession>
<evidence type="ECO:0000256" key="2">
    <source>
        <dbReference type="ARBA" id="ARBA00022448"/>
    </source>
</evidence>
<dbReference type="PANTHER" id="PTHR30222:SF17">
    <property type="entry name" value="SPERMIDINE_PUTRESCINE-BINDING PERIPLASMIC PROTEIN"/>
    <property type="match status" value="1"/>
</dbReference>
<dbReference type="PRINTS" id="PR00909">
    <property type="entry name" value="SPERMDNBNDNG"/>
</dbReference>
<reference evidence="6 7" key="1">
    <citation type="submission" date="2019-03" db="EMBL/GenBank/DDBJ databases">
        <title>Jiella endophytica sp. nov., a novel endophytic bacterium isolated from root of Ficus microcarpa Linn. f.</title>
        <authorList>
            <person name="Tuo L."/>
        </authorList>
    </citation>
    <scope>NUCLEOTIDE SEQUENCE [LARGE SCALE GENOMIC DNA]</scope>
    <source>
        <strain evidence="6 7">CBS5Q-3</strain>
    </source>
</reference>
<dbReference type="OrthoDB" id="9766989at2"/>
<feature type="signal peptide" evidence="5">
    <location>
        <begin position="1"/>
        <end position="20"/>
    </location>
</feature>
<dbReference type="PROSITE" id="PS51318">
    <property type="entry name" value="TAT"/>
    <property type="match status" value="1"/>
</dbReference>
<protein>
    <submittedName>
        <fullName evidence="6">Extracellular solute-binding protein</fullName>
    </submittedName>
</protein>
<dbReference type="InterPro" id="IPR006311">
    <property type="entry name" value="TAT_signal"/>
</dbReference>
<keyword evidence="2" id="KW-0813">Transport</keyword>
<sequence length="382" mass="41924">MTLATSITRRSMLKAGAATATVLAAPAILTRPGFGQSSGVVNVFVWGDYVQQNMIDKFQKDTGIKLNLSTYGSNDEATQKLKASGGKGFDVIFPSITNVANYQDGDTFLLQPIDEEKAKVGNVISSMYRDSIQLGAVQNGKRVAIPFNWGTEAVTFDASVFDGVDDADVSYGMLWDPKAKGKAAFRQKSVLIGTGLYLDAKGEIQSNRMLDVYKSEEDMRRIFDKVAAYIVDHKENFGAFWNNATEALAAFQQSGCVAGQTWDSTGLLLNRDKPDLKYRMPKEGGMTWMDSMAIPSGAENLDQAYAFINAMLDPEMAGMMSANTGYNSCADGAAQHAGEVYARQFQEVYNKDNLANLWWWQPDTPFFASGQQEYVDRITNAS</sequence>
<dbReference type="RefSeq" id="WP_134761056.1">
    <property type="nucleotide sequence ID" value="NZ_SOZD01000002.1"/>
</dbReference>
<dbReference type="Gene3D" id="3.40.190.10">
    <property type="entry name" value="Periplasmic binding protein-like II"/>
    <property type="match status" value="2"/>
</dbReference>
<evidence type="ECO:0000256" key="1">
    <source>
        <dbReference type="ARBA" id="ARBA00004418"/>
    </source>
</evidence>
<keyword evidence="7" id="KW-1185">Reference proteome</keyword>
<organism evidence="6 7">
    <name type="scientific">Jiella endophytica</name>
    <dbReference type="NCBI Taxonomy" id="2558362"/>
    <lineage>
        <taxon>Bacteria</taxon>
        <taxon>Pseudomonadati</taxon>
        <taxon>Pseudomonadota</taxon>
        <taxon>Alphaproteobacteria</taxon>
        <taxon>Hyphomicrobiales</taxon>
        <taxon>Aurantimonadaceae</taxon>
        <taxon>Jiella</taxon>
    </lineage>
</organism>
<comment type="caution">
    <text evidence="6">The sequence shown here is derived from an EMBL/GenBank/DDBJ whole genome shotgun (WGS) entry which is preliminary data.</text>
</comment>
<dbReference type="GO" id="GO:0019808">
    <property type="term" value="F:polyamine binding"/>
    <property type="evidence" value="ECO:0007669"/>
    <property type="project" value="InterPro"/>
</dbReference>
<dbReference type="GO" id="GO:0015846">
    <property type="term" value="P:polyamine transport"/>
    <property type="evidence" value="ECO:0007669"/>
    <property type="project" value="InterPro"/>
</dbReference>
<dbReference type="InterPro" id="IPR001188">
    <property type="entry name" value="Sperm_putr-bd"/>
</dbReference>
<evidence type="ECO:0000256" key="5">
    <source>
        <dbReference type="SAM" id="SignalP"/>
    </source>
</evidence>
<proteinExistence type="predicted"/>
<dbReference type="EMBL" id="SOZD01000002">
    <property type="protein sequence ID" value="TFF24887.1"/>
    <property type="molecule type" value="Genomic_DNA"/>
</dbReference>
<dbReference type="SUPFAM" id="SSF53850">
    <property type="entry name" value="Periplasmic binding protein-like II"/>
    <property type="match status" value="1"/>
</dbReference>
<dbReference type="GO" id="GO:0042597">
    <property type="term" value="C:periplasmic space"/>
    <property type="evidence" value="ECO:0007669"/>
    <property type="project" value="UniProtKB-SubCell"/>
</dbReference>
<evidence type="ECO:0000256" key="3">
    <source>
        <dbReference type="ARBA" id="ARBA00022729"/>
    </source>
</evidence>
<dbReference type="Proteomes" id="UP000298179">
    <property type="component" value="Unassembled WGS sequence"/>
</dbReference>
<dbReference type="Pfam" id="PF13416">
    <property type="entry name" value="SBP_bac_8"/>
    <property type="match status" value="1"/>
</dbReference>
<feature type="chain" id="PRO_5021202651" evidence="5">
    <location>
        <begin position="21"/>
        <end position="382"/>
    </location>
</feature>
<dbReference type="AlphaFoldDB" id="A0A4Y8RQD3"/>
<keyword evidence="3 5" id="KW-0732">Signal</keyword>
<dbReference type="InterPro" id="IPR006059">
    <property type="entry name" value="SBP"/>
</dbReference>
<keyword evidence="4" id="KW-0574">Periplasm</keyword>
<gene>
    <name evidence="6" type="ORF">E3C22_05730</name>
</gene>